<reference evidence="7 8" key="1">
    <citation type="submission" date="2019-08" db="EMBL/GenBank/DDBJ databases">
        <title>Deep-cultivation of Planctomycetes and their phenomic and genomic characterization uncovers novel biology.</title>
        <authorList>
            <person name="Wiegand S."/>
            <person name="Jogler M."/>
            <person name="Boedeker C."/>
            <person name="Pinto D."/>
            <person name="Vollmers J."/>
            <person name="Rivas-Marin E."/>
            <person name="Kohn T."/>
            <person name="Peeters S.H."/>
            <person name="Heuer A."/>
            <person name="Rast P."/>
            <person name="Oberbeckmann S."/>
            <person name="Bunk B."/>
            <person name="Jeske O."/>
            <person name="Meyerdierks A."/>
            <person name="Storesund J.E."/>
            <person name="Kallscheuer N."/>
            <person name="Luecker S."/>
            <person name="Lage O.M."/>
            <person name="Pohl T."/>
            <person name="Merkel B.J."/>
            <person name="Hornburger P."/>
            <person name="Mueller R.-W."/>
            <person name="Bruemmer F."/>
            <person name="Labrenz M."/>
            <person name="Spormann A.M."/>
            <person name="Op den Camp H."/>
            <person name="Overmann J."/>
            <person name="Amann R."/>
            <person name="Jetten M.S.M."/>
            <person name="Mascher T."/>
            <person name="Medema M.H."/>
            <person name="Devos D.P."/>
            <person name="Kaster A.-K."/>
            <person name="Ovreas L."/>
            <person name="Rohde M."/>
            <person name="Galperin M.Y."/>
            <person name="Jogler C."/>
        </authorList>
    </citation>
    <scope>NUCLEOTIDE SEQUENCE [LARGE SCALE GENOMIC DNA]</scope>
    <source>
        <strain evidence="7 8">UC8</strain>
    </source>
</reference>
<dbReference type="SUPFAM" id="SSF52540">
    <property type="entry name" value="P-loop containing nucleoside triphosphate hydrolases"/>
    <property type="match status" value="1"/>
</dbReference>
<dbReference type="EMBL" id="CP042914">
    <property type="protein sequence ID" value="QEG41175.1"/>
    <property type="molecule type" value="Genomic_DNA"/>
</dbReference>
<dbReference type="Gene3D" id="3.30.70.1230">
    <property type="entry name" value="Nucleotide cyclase"/>
    <property type="match status" value="1"/>
</dbReference>
<keyword evidence="3 4" id="KW-0067">ATP-binding</keyword>
<dbReference type="InterPro" id="IPR017441">
    <property type="entry name" value="Protein_kinase_ATP_BS"/>
</dbReference>
<dbReference type="GO" id="GO:0009190">
    <property type="term" value="P:cyclic nucleotide biosynthetic process"/>
    <property type="evidence" value="ECO:0007669"/>
    <property type="project" value="InterPro"/>
</dbReference>
<dbReference type="PANTHER" id="PTHR16305:SF28">
    <property type="entry name" value="GUANYLATE CYCLASE DOMAIN-CONTAINING PROTEIN"/>
    <property type="match status" value="1"/>
</dbReference>
<feature type="region of interest" description="Disordered" evidence="5">
    <location>
        <begin position="308"/>
        <end position="330"/>
    </location>
</feature>
<organism evidence="7 8">
    <name type="scientific">Roseimaritima ulvae</name>
    <dbReference type="NCBI Taxonomy" id="980254"/>
    <lineage>
        <taxon>Bacteria</taxon>
        <taxon>Pseudomonadati</taxon>
        <taxon>Planctomycetota</taxon>
        <taxon>Planctomycetia</taxon>
        <taxon>Pirellulales</taxon>
        <taxon>Pirellulaceae</taxon>
        <taxon>Roseimaritima</taxon>
    </lineage>
</organism>
<dbReference type="PROSITE" id="PS00108">
    <property type="entry name" value="PROTEIN_KINASE_ST"/>
    <property type="match status" value="1"/>
</dbReference>
<feature type="region of interest" description="Disordered" evidence="5">
    <location>
        <begin position="1"/>
        <end position="38"/>
    </location>
</feature>
<evidence type="ECO:0000259" key="6">
    <source>
        <dbReference type="PROSITE" id="PS50011"/>
    </source>
</evidence>
<dbReference type="GO" id="GO:0035556">
    <property type="term" value="P:intracellular signal transduction"/>
    <property type="evidence" value="ECO:0007669"/>
    <property type="project" value="InterPro"/>
</dbReference>
<dbReference type="InterPro" id="IPR011990">
    <property type="entry name" value="TPR-like_helical_dom_sf"/>
</dbReference>
<dbReference type="Proteomes" id="UP000325286">
    <property type="component" value="Chromosome"/>
</dbReference>
<keyword evidence="8" id="KW-1185">Reference proteome</keyword>
<dbReference type="GO" id="GO:0005737">
    <property type="term" value="C:cytoplasm"/>
    <property type="evidence" value="ECO:0007669"/>
    <property type="project" value="TreeGrafter"/>
</dbReference>
<dbReference type="InterPro" id="IPR001054">
    <property type="entry name" value="A/G_cyclase"/>
</dbReference>
<dbReference type="PROSITE" id="PS50011">
    <property type="entry name" value="PROTEIN_KINASE_DOM"/>
    <property type="match status" value="1"/>
</dbReference>
<dbReference type="CDD" id="cd14014">
    <property type="entry name" value="STKc_PknB_like"/>
    <property type="match status" value="1"/>
</dbReference>
<dbReference type="PANTHER" id="PTHR16305">
    <property type="entry name" value="TESTICULAR SOLUBLE ADENYLYL CYCLASE"/>
    <property type="match status" value="1"/>
</dbReference>
<dbReference type="InterPro" id="IPR008271">
    <property type="entry name" value="Ser/Thr_kinase_AS"/>
</dbReference>
<dbReference type="KEGG" id="rul:UC8_31940"/>
<dbReference type="SUPFAM" id="SSF56112">
    <property type="entry name" value="Protein kinase-like (PK-like)"/>
    <property type="match status" value="1"/>
</dbReference>
<dbReference type="SUPFAM" id="SSF55073">
    <property type="entry name" value="Nucleotide cyclase"/>
    <property type="match status" value="1"/>
</dbReference>
<dbReference type="PROSITE" id="PS00107">
    <property type="entry name" value="PROTEIN_KINASE_ATP"/>
    <property type="match status" value="1"/>
</dbReference>
<keyword evidence="2 4" id="KW-0547">Nucleotide-binding</keyword>
<keyword evidence="7" id="KW-0418">Kinase</keyword>
<evidence type="ECO:0000256" key="5">
    <source>
        <dbReference type="SAM" id="MobiDB-lite"/>
    </source>
</evidence>
<comment type="subcellular location">
    <subcellularLocation>
        <location evidence="1">Membrane</location>
        <topology evidence="1">Single-pass membrane protein</topology>
    </subcellularLocation>
</comment>
<sequence>MTDHPERPPGSSLPSPGEPAQPKQDAGLTVEHSESMEDVPSSFGRYRVTGFLGQGGFGSVFRGYDAQLQRAVAIKVPEVDVVGEKERERFRDEARHLAQLQHPGIVSVFDVGADEQHCFIVTELLPGLNLHDWLLANRPDWIESVEVVIQIAEALSHAHSRRVIHRDVKPANVLICPDRGPVLVDFGLALATANQGDEIGSVRGTMTYMSPEQIEGRAHRVDGRTDLYSLGVVLYQMLCGFVPFAAEKKRELRRQILQDEPQPPRQINTRIPPALEKVCLKALSKSPSKRFTTALDFAEQLRAILPSSNSGMTKSTSDLPFSEEGPASKSESLISTGALAGRRQVTVVHFSPSVVALDGRGEMDPEDQIDGLRRFQRLCKEAIAQLQGSLLPSGGQEVLACFGFPTSFEDAPSRAVQAALVVQDAVAELNAELRTGYQMAVVNNTSVHSGTVIVSSDDPGTVVGEAITLVAKLERYVDPGSLVVSGQTRELVTRYFDCQPLADQPSIPGGTRLYTVTPRTDLSTIGTTDDSAWTPLVGRQQEVDLLTGRWELACEGNSQIVLLIGEAGLGKSRLLHVMRTRVADEITGGQDRMVVEWRCSPFHQSSGFFPVRESFQALLGFERHASDADKLDRLEQHLGELGLATENYVPLFAALLSIDCDSRYAPLQLSSARQKEWTLEALSQWLSALCSLRPVMLIVEDLHWVDPSTLELLTLLAGQPGAESFLGLFTFRPEFTPPWPSSTQQTQIALQRLTRSQIEQIVSCFASDLPRGVVDRIVEHTDGVPLFVEEVTKMMTDIYRSKEDTVGQIPESTIGSRSHSVSIPPTLQALLAARLERLSGDLSVVRTAAALGREFSYPMLAASGDLPDQRLQLELDKLVQDQLIFRRGVPPDCHYTFKHALLQDAVYDGMLKRERREIHGRIADALLNQFQDVVTDRPELVAYHLTEADRISAALEYWAIAGNQATERGQFVEAVSHLELATELLTRIAAGSQTDALEYRLNVPLGISTLSLKGYAAPELGGIYDRRMELCRSLGDSMGELHALWAQGSFRIVRDETDICLQIARRIVAKAQQMENDGATMEALFIRAIVLFYRGDFRASLADCKNGWQLYDPERCVFHMSRTGQHAGVAHLAYMSLNLWHLGFPRQAERRMQQSLQLAETLNHPFMLAFALHHASWLAKCMQQAEQAIAYGERLMHVADEQAFFFWETTGMLFSAAGLAERGDAIQASERLQSGLDRYAMTGAALSLPQYHGYLAEAALQLGDGQQAETSLIAAAQAMQSSKEFYHRPEIQRLQARLAVHQGQLLAAQEHLRSAIENARQSGAASLERRCLTDLLPLLAGEEQAAAKAELDALETRLEAAQRSGSEDGESAGE</sequence>
<name>A0A5B9QUZ3_9BACT</name>
<dbReference type="InterPro" id="IPR027417">
    <property type="entry name" value="P-loop_NTPase"/>
</dbReference>
<dbReference type="GO" id="GO:0016020">
    <property type="term" value="C:membrane"/>
    <property type="evidence" value="ECO:0007669"/>
    <property type="project" value="UniProtKB-SubCell"/>
</dbReference>
<proteinExistence type="predicted"/>
<dbReference type="GO" id="GO:0004016">
    <property type="term" value="F:adenylate cyclase activity"/>
    <property type="evidence" value="ECO:0007669"/>
    <property type="project" value="UniProtKB-ARBA"/>
</dbReference>
<dbReference type="Pfam" id="PF13191">
    <property type="entry name" value="AAA_16"/>
    <property type="match status" value="1"/>
</dbReference>
<evidence type="ECO:0000256" key="2">
    <source>
        <dbReference type="ARBA" id="ARBA00022741"/>
    </source>
</evidence>
<dbReference type="CDD" id="cd07302">
    <property type="entry name" value="CHD"/>
    <property type="match status" value="1"/>
</dbReference>
<feature type="binding site" evidence="4">
    <location>
        <position position="75"/>
    </location>
    <ligand>
        <name>ATP</name>
        <dbReference type="ChEBI" id="CHEBI:30616"/>
    </ligand>
</feature>
<dbReference type="EC" id="2.7.11.1" evidence="7"/>
<dbReference type="SMART" id="SM00220">
    <property type="entry name" value="S_TKc"/>
    <property type="match status" value="1"/>
</dbReference>
<dbReference type="Gene3D" id="1.25.40.10">
    <property type="entry name" value="Tetratricopeptide repeat domain"/>
    <property type="match status" value="1"/>
</dbReference>
<dbReference type="Gene3D" id="3.30.200.20">
    <property type="entry name" value="Phosphorylase Kinase, domain 1"/>
    <property type="match status" value="1"/>
</dbReference>
<dbReference type="GO" id="GO:0004674">
    <property type="term" value="F:protein serine/threonine kinase activity"/>
    <property type="evidence" value="ECO:0007669"/>
    <property type="project" value="UniProtKB-EC"/>
</dbReference>
<gene>
    <name evidence="7" type="primary">prkC_18</name>
    <name evidence="7" type="ORF">UC8_31940</name>
</gene>
<dbReference type="InterPro" id="IPR041664">
    <property type="entry name" value="AAA_16"/>
</dbReference>
<accession>A0A5B9QUZ3</accession>
<protein>
    <submittedName>
        <fullName evidence="7">Serine/threonine-protein kinase PrkC</fullName>
        <ecNumber evidence="7">2.7.11.1</ecNumber>
    </submittedName>
</protein>
<dbReference type="Pfam" id="PF00069">
    <property type="entry name" value="Pkinase"/>
    <property type="match status" value="1"/>
</dbReference>
<evidence type="ECO:0000313" key="7">
    <source>
        <dbReference type="EMBL" id="QEG41175.1"/>
    </source>
</evidence>
<evidence type="ECO:0000256" key="3">
    <source>
        <dbReference type="ARBA" id="ARBA00022840"/>
    </source>
</evidence>
<dbReference type="InterPro" id="IPR000719">
    <property type="entry name" value="Prot_kinase_dom"/>
</dbReference>
<evidence type="ECO:0000256" key="4">
    <source>
        <dbReference type="PROSITE-ProRule" id="PRU10141"/>
    </source>
</evidence>
<dbReference type="Gene3D" id="1.10.510.10">
    <property type="entry name" value="Transferase(Phosphotransferase) domain 1"/>
    <property type="match status" value="1"/>
</dbReference>
<dbReference type="GO" id="GO:0005524">
    <property type="term" value="F:ATP binding"/>
    <property type="evidence" value="ECO:0007669"/>
    <property type="project" value="UniProtKB-UniRule"/>
</dbReference>
<feature type="domain" description="Protein kinase" evidence="6">
    <location>
        <begin position="46"/>
        <end position="305"/>
    </location>
</feature>
<dbReference type="InterPro" id="IPR011009">
    <property type="entry name" value="Kinase-like_dom_sf"/>
</dbReference>
<dbReference type="SUPFAM" id="SSF48452">
    <property type="entry name" value="TPR-like"/>
    <property type="match status" value="2"/>
</dbReference>
<dbReference type="InterPro" id="IPR029787">
    <property type="entry name" value="Nucleotide_cyclase"/>
</dbReference>
<evidence type="ECO:0000256" key="1">
    <source>
        <dbReference type="ARBA" id="ARBA00004167"/>
    </source>
</evidence>
<evidence type="ECO:0000313" key="8">
    <source>
        <dbReference type="Proteomes" id="UP000325286"/>
    </source>
</evidence>
<keyword evidence="7" id="KW-0808">Transferase</keyword>
<feature type="compositionally biased region" description="Polar residues" evidence="5">
    <location>
        <begin position="308"/>
        <end position="319"/>
    </location>
</feature>
<dbReference type="RefSeq" id="WP_162275987.1">
    <property type="nucleotide sequence ID" value="NZ_CP042914.1"/>
</dbReference>